<reference evidence="3" key="1">
    <citation type="submission" date="2016-06" db="EMBL/GenBank/DDBJ databases">
        <title>Parallel loss of symbiosis genes in relatives of nitrogen-fixing non-legume Parasponia.</title>
        <authorList>
            <person name="Van Velzen R."/>
            <person name="Holmer R."/>
            <person name="Bu F."/>
            <person name="Rutten L."/>
            <person name="Van Zeijl A."/>
            <person name="Liu W."/>
            <person name="Santuari L."/>
            <person name="Cao Q."/>
            <person name="Sharma T."/>
            <person name="Shen D."/>
            <person name="Roswanjaya Y."/>
            <person name="Wardhani T."/>
            <person name="Kalhor M.S."/>
            <person name="Jansen J."/>
            <person name="Van den Hoogen J."/>
            <person name="Gungor B."/>
            <person name="Hartog M."/>
            <person name="Hontelez J."/>
            <person name="Verver J."/>
            <person name="Yang W.-C."/>
            <person name="Schijlen E."/>
            <person name="Repin R."/>
            <person name="Schilthuizen M."/>
            <person name="Schranz E."/>
            <person name="Heidstra R."/>
            <person name="Miyata K."/>
            <person name="Fedorova E."/>
            <person name="Kohlen W."/>
            <person name="Bisseling T."/>
            <person name="Smit S."/>
            <person name="Geurts R."/>
        </authorList>
    </citation>
    <scope>NUCLEOTIDE SEQUENCE [LARGE SCALE GENOMIC DNA]</scope>
    <source>
        <strain evidence="3">cv. RG33-2</strain>
    </source>
</reference>
<evidence type="ECO:0000256" key="1">
    <source>
        <dbReference type="SAM" id="MobiDB-lite"/>
    </source>
</evidence>
<evidence type="ECO:0000313" key="3">
    <source>
        <dbReference type="Proteomes" id="UP000237000"/>
    </source>
</evidence>
<name>A0A2P5FMX5_TREOI</name>
<feature type="compositionally biased region" description="Polar residues" evidence="1">
    <location>
        <begin position="105"/>
        <end position="119"/>
    </location>
</feature>
<gene>
    <name evidence="2" type="ORF">TorRG33x02_050080</name>
</gene>
<comment type="caution">
    <text evidence="2">The sequence shown here is derived from an EMBL/GenBank/DDBJ whole genome shotgun (WGS) entry which is preliminary data.</text>
</comment>
<accession>A0A2P5FMX5</accession>
<dbReference type="AlphaFoldDB" id="A0A2P5FMX5"/>
<dbReference type="InterPro" id="IPR045026">
    <property type="entry name" value="LIMYB"/>
</dbReference>
<evidence type="ECO:0000313" key="2">
    <source>
        <dbReference type="EMBL" id="PON99148.1"/>
    </source>
</evidence>
<dbReference type="OrthoDB" id="1744109at2759"/>
<dbReference type="Proteomes" id="UP000237000">
    <property type="component" value="Unassembled WGS sequence"/>
</dbReference>
<organism evidence="2 3">
    <name type="scientific">Trema orientale</name>
    <name type="common">Charcoal tree</name>
    <name type="synonym">Celtis orientalis</name>
    <dbReference type="NCBI Taxonomy" id="63057"/>
    <lineage>
        <taxon>Eukaryota</taxon>
        <taxon>Viridiplantae</taxon>
        <taxon>Streptophyta</taxon>
        <taxon>Embryophyta</taxon>
        <taxon>Tracheophyta</taxon>
        <taxon>Spermatophyta</taxon>
        <taxon>Magnoliopsida</taxon>
        <taxon>eudicotyledons</taxon>
        <taxon>Gunneridae</taxon>
        <taxon>Pentapetalae</taxon>
        <taxon>rosids</taxon>
        <taxon>fabids</taxon>
        <taxon>Rosales</taxon>
        <taxon>Cannabaceae</taxon>
        <taxon>Trema</taxon>
    </lineage>
</organism>
<dbReference type="EMBL" id="JXTC01000020">
    <property type="protein sequence ID" value="PON99148.1"/>
    <property type="molecule type" value="Genomic_DNA"/>
</dbReference>
<dbReference type="InParanoid" id="A0A2P5FMX5"/>
<dbReference type="PANTHER" id="PTHR47584:SF14">
    <property type="entry name" value="L10-INTERACTING MYB DOMAIN-CONTAINING PROTEIN-LIKE"/>
    <property type="match status" value="1"/>
</dbReference>
<feature type="compositionally biased region" description="Basic and acidic residues" evidence="1">
    <location>
        <begin position="74"/>
        <end position="86"/>
    </location>
</feature>
<protein>
    <submittedName>
        <fullName evidence="2">Uncharacterized protein</fullName>
    </submittedName>
</protein>
<feature type="compositionally biased region" description="Polar residues" evidence="1">
    <location>
        <begin position="48"/>
        <end position="64"/>
    </location>
</feature>
<keyword evidence="3" id="KW-1185">Reference proteome</keyword>
<feature type="non-terminal residue" evidence="2">
    <location>
        <position position="1"/>
    </location>
</feature>
<proteinExistence type="predicted"/>
<feature type="region of interest" description="Disordered" evidence="1">
    <location>
        <begin position="48"/>
        <end position="119"/>
    </location>
</feature>
<feature type="non-terminal residue" evidence="2">
    <location>
        <position position="130"/>
    </location>
</feature>
<sequence length="130" mass="14257">IGYNSISGQVTATDEVWDKLTRVHKKAKTFRRKGCPFYDKLCIIFGDTTATGSSAHPSIRSPSYSDDDDNEDVEVSKNTKKSHEINLDDDLESADNNSKKRSKSDAISNSQRGKRQSVTSALASALLSIS</sequence>
<dbReference type="PANTHER" id="PTHR47584">
    <property type="match status" value="1"/>
</dbReference>